<organism evidence="2 3">
    <name type="scientific">Rhizobium rosettiformans W3</name>
    <dbReference type="NCBI Taxonomy" id="538378"/>
    <lineage>
        <taxon>Bacteria</taxon>
        <taxon>Pseudomonadati</taxon>
        <taxon>Pseudomonadota</taxon>
        <taxon>Alphaproteobacteria</taxon>
        <taxon>Hyphomicrobiales</taxon>
        <taxon>Rhizobiaceae</taxon>
        <taxon>Rhizobium/Agrobacterium group</taxon>
        <taxon>Rhizobium</taxon>
    </lineage>
</organism>
<evidence type="ECO:0000256" key="1">
    <source>
        <dbReference type="SAM" id="MobiDB-lite"/>
    </source>
</evidence>
<proteinExistence type="predicted"/>
<dbReference type="AlphaFoldDB" id="A0A4S8PVJ8"/>
<sequence length="103" mass="10618">MGLPPSVGCADISPTRGESGRWPTAHLPLEGGGRREAAGGGDPGREFNATDRGRCIVHHPTPELRSDPPPQGEGEAAPLPHPALPPCGGDARQGRGGYLARDI</sequence>
<protein>
    <submittedName>
        <fullName evidence="2">Uncharacterized protein</fullName>
    </submittedName>
</protein>
<evidence type="ECO:0000313" key="2">
    <source>
        <dbReference type="EMBL" id="THV35508.1"/>
    </source>
</evidence>
<reference evidence="2 3" key="1">
    <citation type="submission" date="2019-04" db="EMBL/GenBank/DDBJ databases">
        <title>genome sequence of strain W3.</title>
        <authorList>
            <person name="Gao J."/>
            <person name="Sun J."/>
        </authorList>
    </citation>
    <scope>NUCLEOTIDE SEQUENCE [LARGE SCALE GENOMIC DNA]</scope>
    <source>
        <strain evidence="2 3">W3</strain>
    </source>
</reference>
<dbReference type="EMBL" id="STGU01000006">
    <property type="protein sequence ID" value="THV35508.1"/>
    <property type="molecule type" value="Genomic_DNA"/>
</dbReference>
<feature type="region of interest" description="Disordered" evidence="1">
    <location>
        <begin position="1"/>
        <end position="103"/>
    </location>
</feature>
<name>A0A4S8PVJ8_9HYPH</name>
<dbReference type="Proteomes" id="UP000307378">
    <property type="component" value="Unassembled WGS sequence"/>
</dbReference>
<evidence type="ECO:0000313" key="3">
    <source>
        <dbReference type="Proteomes" id="UP000307378"/>
    </source>
</evidence>
<comment type="caution">
    <text evidence="2">The sequence shown here is derived from an EMBL/GenBank/DDBJ whole genome shotgun (WGS) entry which is preliminary data.</text>
</comment>
<accession>A0A4S8PVJ8</accession>
<gene>
    <name evidence="2" type="ORF">FAA86_13340</name>
</gene>
<feature type="compositionally biased region" description="Basic and acidic residues" evidence="1">
    <location>
        <begin position="32"/>
        <end position="66"/>
    </location>
</feature>